<dbReference type="GO" id="GO:0006518">
    <property type="term" value="P:peptide metabolic process"/>
    <property type="evidence" value="ECO:0007669"/>
    <property type="project" value="InterPro"/>
</dbReference>
<dbReference type="GO" id="GO:0004504">
    <property type="term" value="F:peptidylglycine monooxygenase activity"/>
    <property type="evidence" value="ECO:0007669"/>
    <property type="project" value="UniProtKB-EC"/>
</dbReference>
<feature type="binding site" evidence="13">
    <location>
        <position position="320"/>
    </location>
    <ligand>
        <name>Cu(2+)</name>
        <dbReference type="ChEBI" id="CHEBI:29036"/>
        <label>1</label>
        <note>catalytic</note>
    </ligand>
</feature>
<feature type="binding site" evidence="13">
    <location>
        <position position="244"/>
    </location>
    <ligand>
        <name>Cu(2+)</name>
        <dbReference type="ChEBI" id="CHEBI:29036"/>
        <label>2</label>
        <note>catalytic</note>
    </ligand>
</feature>
<evidence type="ECO:0000256" key="14">
    <source>
        <dbReference type="PIRSR" id="PIRSR600720-3"/>
    </source>
</evidence>
<evidence type="ECO:0000256" key="6">
    <source>
        <dbReference type="ARBA" id="ARBA00022729"/>
    </source>
</evidence>
<dbReference type="PROSITE" id="PS00085">
    <property type="entry name" value="CU2_MONOOXYGENASE_2"/>
    <property type="match status" value="1"/>
</dbReference>
<dbReference type="Pfam" id="PF03712">
    <property type="entry name" value="Cu2_monoox_C"/>
    <property type="match status" value="1"/>
</dbReference>
<comment type="cofactor">
    <cofactor evidence="13">
        <name>Cu(2+)</name>
        <dbReference type="ChEBI" id="CHEBI:29036"/>
    </cofactor>
    <text evidence="13">Binds 2 Cu(2+) ions per subunit.</text>
</comment>
<dbReference type="GO" id="GO:0016020">
    <property type="term" value="C:membrane"/>
    <property type="evidence" value="ECO:0007669"/>
    <property type="project" value="InterPro"/>
</dbReference>
<keyword evidence="10 14" id="KW-1015">Disulfide bond</keyword>
<evidence type="ECO:0000256" key="4">
    <source>
        <dbReference type="ARBA" id="ARBA00022525"/>
    </source>
</evidence>
<proteinExistence type="inferred from homology"/>
<evidence type="ECO:0000256" key="9">
    <source>
        <dbReference type="ARBA" id="ARBA00023033"/>
    </source>
</evidence>
<dbReference type="InterPro" id="IPR024548">
    <property type="entry name" value="Cu2_monoox_C"/>
</dbReference>
<dbReference type="SUPFAM" id="SSF49742">
    <property type="entry name" value="PHM/PNGase F"/>
    <property type="match status" value="2"/>
</dbReference>
<evidence type="ECO:0000256" key="8">
    <source>
        <dbReference type="ARBA" id="ARBA00023008"/>
    </source>
</evidence>
<evidence type="ECO:0000256" key="10">
    <source>
        <dbReference type="ARBA" id="ARBA00023157"/>
    </source>
</evidence>
<keyword evidence="19" id="KW-1185">Reference proteome</keyword>
<evidence type="ECO:0000256" key="7">
    <source>
        <dbReference type="ARBA" id="ARBA00023002"/>
    </source>
</evidence>
<sequence length="368" mass="41277">MSRGFGIQAVFSFLLLVDVLLVYGLIEQKEIYGKYNHQRENDVDNSYGKDVVGSFPFLMPLVSPKTPDLYLCTPIKVDPTTTYYIVGYNPNATMNTAHHMLLYGCGEPGTPKSTWNCGEMAQNSQEEQASPCGPHSHSQILYAWARDAPRLGLPPGVGFKVGKDSPTKYLVLQVHYAHVQKFQDGTTDDSGVFIEYTEKPLKKLAGTLLLGTGGSIPPMAIEHMETACEINEKKVLHPFAYRVHTHGLGKVVSGYRVRSNDRGVQEWTQLGKRDPLTPQMFYNVTNDEPIESGDHVAVRCTMKSNRHRVTEVGPTNEHEMCNFYLMYYVDHGETLDMKYCFSQGAPTYYWSNPDTGLHNIPHIEASTL</sequence>
<dbReference type="PANTHER" id="PTHR10680:SF14">
    <property type="entry name" value="PEPTIDYL-GLYCINE ALPHA-AMIDATING MONOOXYGENASE"/>
    <property type="match status" value="1"/>
</dbReference>
<dbReference type="GO" id="GO:0005576">
    <property type="term" value="C:extracellular region"/>
    <property type="evidence" value="ECO:0007669"/>
    <property type="project" value="UniProtKB-SubCell"/>
</dbReference>
<keyword evidence="15" id="KW-0472">Membrane</keyword>
<keyword evidence="4" id="KW-0964">Secreted</keyword>
<feature type="transmembrane region" description="Helical" evidence="15">
    <location>
        <begin position="6"/>
        <end position="26"/>
    </location>
</feature>
<dbReference type="InterPro" id="IPR014783">
    <property type="entry name" value="Cu2_ascorb_mOase_CS-2"/>
</dbReference>
<dbReference type="Pfam" id="PF01082">
    <property type="entry name" value="Cu2_monooxygen"/>
    <property type="match status" value="1"/>
</dbReference>
<evidence type="ECO:0000256" key="11">
    <source>
        <dbReference type="ARBA" id="ARBA00023180"/>
    </source>
</evidence>
<dbReference type="PhylomeDB" id="B4MIY2"/>
<comment type="similarity">
    <text evidence="2">Belongs to the copper type II ascorbate-dependent monooxygenase family.</text>
</comment>
<reference evidence="18 19" key="1">
    <citation type="journal article" date="2007" name="Nature">
        <title>Evolution of genes and genomes on the Drosophila phylogeny.</title>
        <authorList>
            <consortium name="Drosophila 12 Genomes Consortium"/>
            <person name="Clark A.G."/>
            <person name="Eisen M.B."/>
            <person name="Smith D.R."/>
            <person name="Bergman C.M."/>
            <person name="Oliver B."/>
            <person name="Markow T.A."/>
            <person name="Kaufman T.C."/>
            <person name="Kellis M."/>
            <person name="Gelbart W."/>
            <person name="Iyer V.N."/>
            <person name="Pollard D.A."/>
            <person name="Sackton T.B."/>
            <person name="Larracuente A.M."/>
            <person name="Singh N.D."/>
            <person name="Abad J.P."/>
            <person name="Abt D.N."/>
            <person name="Adryan B."/>
            <person name="Aguade M."/>
            <person name="Akashi H."/>
            <person name="Anderson W.W."/>
            <person name="Aquadro C.F."/>
            <person name="Ardell D.H."/>
            <person name="Arguello R."/>
            <person name="Artieri C.G."/>
            <person name="Barbash D.A."/>
            <person name="Barker D."/>
            <person name="Barsanti P."/>
            <person name="Batterham P."/>
            <person name="Batzoglou S."/>
            <person name="Begun D."/>
            <person name="Bhutkar A."/>
            <person name="Blanco E."/>
            <person name="Bosak S.A."/>
            <person name="Bradley R.K."/>
            <person name="Brand A.D."/>
            <person name="Brent M.R."/>
            <person name="Brooks A.N."/>
            <person name="Brown R.H."/>
            <person name="Butlin R.K."/>
            <person name="Caggese C."/>
            <person name="Calvi B.R."/>
            <person name="Bernardo de Carvalho A."/>
            <person name="Caspi A."/>
            <person name="Castrezana S."/>
            <person name="Celniker S.E."/>
            <person name="Chang J.L."/>
            <person name="Chapple C."/>
            <person name="Chatterji S."/>
            <person name="Chinwalla A."/>
            <person name="Civetta A."/>
            <person name="Clifton S.W."/>
            <person name="Comeron J.M."/>
            <person name="Costello J.C."/>
            <person name="Coyne J.A."/>
            <person name="Daub J."/>
            <person name="David R.G."/>
            <person name="Delcher A.L."/>
            <person name="Delehaunty K."/>
            <person name="Do C.B."/>
            <person name="Ebling H."/>
            <person name="Edwards K."/>
            <person name="Eickbush T."/>
            <person name="Evans J.D."/>
            <person name="Filipski A."/>
            <person name="Findeiss S."/>
            <person name="Freyhult E."/>
            <person name="Fulton L."/>
            <person name="Fulton R."/>
            <person name="Garcia A.C."/>
            <person name="Gardiner A."/>
            <person name="Garfield D.A."/>
            <person name="Garvin B.E."/>
            <person name="Gibson G."/>
            <person name="Gilbert D."/>
            <person name="Gnerre S."/>
            <person name="Godfrey J."/>
            <person name="Good R."/>
            <person name="Gotea V."/>
            <person name="Gravely B."/>
            <person name="Greenberg A.J."/>
            <person name="Griffiths-Jones S."/>
            <person name="Gross S."/>
            <person name="Guigo R."/>
            <person name="Gustafson E.A."/>
            <person name="Haerty W."/>
            <person name="Hahn M.W."/>
            <person name="Halligan D.L."/>
            <person name="Halpern A.L."/>
            <person name="Halter G.M."/>
            <person name="Han M.V."/>
            <person name="Heger A."/>
            <person name="Hillier L."/>
            <person name="Hinrichs A.S."/>
            <person name="Holmes I."/>
            <person name="Hoskins R.A."/>
            <person name="Hubisz M.J."/>
            <person name="Hultmark D."/>
            <person name="Huntley M.A."/>
            <person name="Jaffe D.B."/>
            <person name="Jagadeeshan S."/>
            <person name="Jeck W.R."/>
            <person name="Johnson J."/>
            <person name="Jones C.D."/>
            <person name="Jordan W.C."/>
            <person name="Karpen G.H."/>
            <person name="Kataoka E."/>
            <person name="Keightley P.D."/>
            <person name="Kheradpour P."/>
            <person name="Kirkness E.F."/>
            <person name="Koerich L.B."/>
            <person name="Kristiansen K."/>
            <person name="Kudrna D."/>
            <person name="Kulathinal R.J."/>
            <person name="Kumar S."/>
            <person name="Kwok R."/>
            <person name="Lander E."/>
            <person name="Langley C.H."/>
            <person name="Lapoint R."/>
            <person name="Lazzaro B.P."/>
            <person name="Lee S.J."/>
            <person name="Levesque L."/>
            <person name="Li R."/>
            <person name="Lin C.F."/>
            <person name="Lin M.F."/>
            <person name="Lindblad-Toh K."/>
            <person name="Llopart A."/>
            <person name="Long M."/>
            <person name="Low L."/>
            <person name="Lozovsky E."/>
            <person name="Lu J."/>
            <person name="Luo M."/>
            <person name="Machado C.A."/>
            <person name="Makalowski W."/>
            <person name="Marzo M."/>
            <person name="Matsuda M."/>
            <person name="Matzkin L."/>
            <person name="McAllister B."/>
            <person name="McBride C.S."/>
            <person name="McKernan B."/>
            <person name="McKernan K."/>
            <person name="Mendez-Lago M."/>
            <person name="Minx P."/>
            <person name="Mollenhauer M.U."/>
            <person name="Montooth K."/>
            <person name="Mount S.M."/>
            <person name="Mu X."/>
            <person name="Myers E."/>
            <person name="Negre B."/>
            <person name="Newfeld S."/>
            <person name="Nielsen R."/>
            <person name="Noor M.A."/>
            <person name="O'Grady P."/>
            <person name="Pachter L."/>
            <person name="Papaceit M."/>
            <person name="Parisi M.J."/>
            <person name="Parisi M."/>
            <person name="Parts L."/>
            <person name="Pedersen J.S."/>
            <person name="Pesole G."/>
            <person name="Phillippy A.M."/>
            <person name="Ponting C.P."/>
            <person name="Pop M."/>
            <person name="Porcelli D."/>
            <person name="Powell J.R."/>
            <person name="Prohaska S."/>
            <person name="Pruitt K."/>
            <person name="Puig M."/>
            <person name="Quesneville H."/>
            <person name="Ram K.R."/>
            <person name="Rand D."/>
            <person name="Rasmussen M.D."/>
            <person name="Reed L.K."/>
            <person name="Reenan R."/>
            <person name="Reily A."/>
            <person name="Remington K.A."/>
            <person name="Rieger T.T."/>
            <person name="Ritchie M.G."/>
            <person name="Robin C."/>
            <person name="Rogers Y.H."/>
            <person name="Rohde C."/>
            <person name="Rozas J."/>
            <person name="Rubenfield M.J."/>
            <person name="Ruiz A."/>
            <person name="Russo S."/>
            <person name="Salzberg S.L."/>
            <person name="Sanchez-Gracia A."/>
            <person name="Saranga D.J."/>
            <person name="Sato H."/>
            <person name="Schaeffer S.W."/>
            <person name="Schatz M.C."/>
            <person name="Schlenke T."/>
            <person name="Schwartz R."/>
            <person name="Segarra C."/>
            <person name="Singh R.S."/>
            <person name="Sirot L."/>
            <person name="Sirota M."/>
            <person name="Sisneros N.B."/>
            <person name="Smith C.D."/>
            <person name="Smith T.F."/>
            <person name="Spieth J."/>
            <person name="Stage D.E."/>
            <person name="Stark A."/>
            <person name="Stephan W."/>
            <person name="Strausberg R.L."/>
            <person name="Strempel S."/>
            <person name="Sturgill D."/>
            <person name="Sutton G."/>
            <person name="Sutton G.G."/>
            <person name="Tao W."/>
            <person name="Teichmann S."/>
            <person name="Tobari Y.N."/>
            <person name="Tomimura Y."/>
            <person name="Tsolas J.M."/>
            <person name="Valente V.L."/>
            <person name="Venter E."/>
            <person name="Venter J.C."/>
            <person name="Vicario S."/>
            <person name="Vieira F.G."/>
            <person name="Vilella A.J."/>
            <person name="Villasante A."/>
            <person name="Walenz B."/>
            <person name="Wang J."/>
            <person name="Wasserman M."/>
            <person name="Watts T."/>
            <person name="Wilson D."/>
            <person name="Wilson R.K."/>
            <person name="Wing R.A."/>
            <person name="Wolfner M.F."/>
            <person name="Wong A."/>
            <person name="Wong G.K."/>
            <person name="Wu C.I."/>
            <person name="Wu G."/>
            <person name="Yamamoto D."/>
            <person name="Yang H.P."/>
            <person name="Yang S.P."/>
            <person name="Yorke J.A."/>
            <person name="Yoshida K."/>
            <person name="Zdobnov E."/>
            <person name="Zhang P."/>
            <person name="Zhang Y."/>
            <person name="Zimin A.V."/>
            <person name="Baldwin J."/>
            <person name="Abdouelleil A."/>
            <person name="Abdulkadir J."/>
            <person name="Abebe A."/>
            <person name="Abera B."/>
            <person name="Abreu J."/>
            <person name="Acer S.C."/>
            <person name="Aftuck L."/>
            <person name="Alexander A."/>
            <person name="An P."/>
            <person name="Anderson E."/>
            <person name="Anderson S."/>
            <person name="Arachi H."/>
            <person name="Azer M."/>
            <person name="Bachantsang P."/>
            <person name="Barry A."/>
            <person name="Bayul T."/>
            <person name="Berlin A."/>
            <person name="Bessette D."/>
            <person name="Bloom T."/>
            <person name="Blye J."/>
            <person name="Boguslavskiy L."/>
            <person name="Bonnet C."/>
            <person name="Boukhgalter B."/>
            <person name="Bourzgui I."/>
            <person name="Brown A."/>
            <person name="Cahill P."/>
            <person name="Channer S."/>
            <person name="Cheshatsang Y."/>
            <person name="Chuda L."/>
            <person name="Citroen M."/>
            <person name="Collymore A."/>
            <person name="Cooke P."/>
            <person name="Costello M."/>
            <person name="D'Aco K."/>
            <person name="Daza R."/>
            <person name="De Haan G."/>
            <person name="DeGray S."/>
            <person name="DeMaso C."/>
            <person name="Dhargay N."/>
            <person name="Dooley K."/>
            <person name="Dooley E."/>
            <person name="Doricent M."/>
            <person name="Dorje P."/>
            <person name="Dorjee K."/>
            <person name="Dupes A."/>
            <person name="Elong R."/>
            <person name="Falk J."/>
            <person name="Farina A."/>
            <person name="Faro S."/>
            <person name="Ferguson D."/>
            <person name="Fisher S."/>
            <person name="Foley C.D."/>
            <person name="Franke A."/>
            <person name="Friedrich D."/>
            <person name="Gadbois L."/>
            <person name="Gearin G."/>
            <person name="Gearin C.R."/>
            <person name="Giannoukos G."/>
            <person name="Goode T."/>
            <person name="Graham J."/>
            <person name="Grandbois E."/>
            <person name="Grewal S."/>
            <person name="Gyaltsen K."/>
            <person name="Hafez N."/>
            <person name="Hagos B."/>
            <person name="Hall J."/>
            <person name="Henson C."/>
            <person name="Hollinger A."/>
            <person name="Honan T."/>
            <person name="Huard M.D."/>
            <person name="Hughes L."/>
            <person name="Hurhula B."/>
            <person name="Husby M.E."/>
            <person name="Kamat A."/>
            <person name="Kanga B."/>
            <person name="Kashin S."/>
            <person name="Khazanovich D."/>
            <person name="Kisner P."/>
            <person name="Lance K."/>
            <person name="Lara M."/>
            <person name="Lee W."/>
            <person name="Lennon N."/>
            <person name="Letendre F."/>
            <person name="LeVine R."/>
            <person name="Lipovsky A."/>
            <person name="Liu X."/>
            <person name="Liu J."/>
            <person name="Liu S."/>
            <person name="Lokyitsang T."/>
            <person name="Lokyitsang Y."/>
            <person name="Lubonja R."/>
            <person name="Lui A."/>
            <person name="MacDonald P."/>
            <person name="Magnisalis V."/>
            <person name="Maru K."/>
            <person name="Matthews C."/>
            <person name="McCusker W."/>
            <person name="McDonough S."/>
            <person name="Mehta T."/>
            <person name="Meldrim J."/>
            <person name="Meneus L."/>
            <person name="Mihai O."/>
            <person name="Mihalev A."/>
            <person name="Mihova T."/>
            <person name="Mittelman R."/>
            <person name="Mlenga V."/>
            <person name="Montmayeur A."/>
            <person name="Mulrain L."/>
            <person name="Navidi A."/>
            <person name="Naylor J."/>
            <person name="Negash T."/>
            <person name="Nguyen T."/>
            <person name="Nguyen N."/>
            <person name="Nicol R."/>
            <person name="Norbu C."/>
            <person name="Norbu N."/>
            <person name="Novod N."/>
            <person name="O'Neill B."/>
            <person name="Osman S."/>
            <person name="Markiewicz E."/>
            <person name="Oyono O.L."/>
            <person name="Patti C."/>
            <person name="Phunkhang P."/>
            <person name="Pierre F."/>
            <person name="Priest M."/>
            <person name="Raghuraman S."/>
            <person name="Rege F."/>
            <person name="Reyes R."/>
            <person name="Rise C."/>
            <person name="Rogov P."/>
            <person name="Ross K."/>
            <person name="Ryan E."/>
            <person name="Settipalli S."/>
            <person name="Shea T."/>
            <person name="Sherpa N."/>
            <person name="Shi L."/>
            <person name="Shih D."/>
            <person name="Sparrow T."/>
            <person name="Spaulding J."/>
            <person name="Stalker J."/>
            <person name="Stange-Thomann N."/>
            <person name="Stavropoulos S."/>
            <person name="Stone C."/>
            <person name="Strader C."/>
            <person name="Tesfaye S."/>
            <person name="Thomson T."/>
            <person name="Thoulutsang Y."/>
            <person name="Thoulutsang D."/>
            <person name="Topham K."/>
            <person name="Topping I."/>
            <person name="Tsamla T."/>
            <person name="Vassiliev H."/>
            <person name="Vo A."/>
            <person name="Wangchuk T."/>
            <person name="Wangdi T."/>
            <person name="Weiand M."/>
            <person name="Wilkinson J."/>
            <person name="Wilson A."/>
            <person name="Yadav S."/>
            <person name="Young G."/>
            <person name="Yu Q."/>
            <person name="Zembek L."/>
            <person name="Zhong D."/>
            <person name="Zimmer A."/>
            <person name="Zwirko Z."/>
            <person name="Jaffe D.B."/>
            <person name="Alvarez P."/>
            <person name="Brockman W."/>
            <person name="Butler J."/>
            <person name="Chin C."/>
            <person name="Gnerre S."/>
            <person name="Grabherr M."/>
            <person name="Kleber M."/>
            <person name="Mauceli E."/>
            <person name="MacCallum I."/>
        </authorList>
    </citation>
    <scope>NUCLEOTIDE SEQUENCE [LARGE SCALE GENOMIC DNA]</scope>
    <source>
        <strain evidence="19">Tucson 14030-0811.24</strain>
    </source>
</reference>
<dbReference type="EMBL" id="CH963719">
    <property type="protein sequence ID" value="EDW72071.1"/>
    <property type="molecule type" value="Genomic_DNA"/>
</dbReference>
<accession>B4MIY2</accession>
<evidence type="ECO:0000256" key="2">
    <source>
        <dbReference type="ARBA" id="ARBA00010676"/>
    </source>
</evidence>
<dbReference type="GO" id="GO:0005507">
    <property type="term" value="F:copper ion binding"/>
    <property type="evidence" value="ECO:0007669"/>
    <property type="project" value="InterPro"/>
</dbReference>
<dbReference type="AlphaFoldDB" id="B4MIY2"/>
<dbReference type="KEGG" id="dwi:6637882"/>
<feature type="domain" description="Copper type II ascorbate-dependent monooxygenase C-terminal" evidence="17">
    <location>
        <begin position="204"/>
        <end position="352"/>
    </location>
</feature>
<keyword evidence="6" id="KW-0732">Signal</keyword>
<dbReference type="InterPro" id="IPR014784">
    <property type="entry name" value="Cu2_ascorb_mOase-like_C"/>
</dbReference>
<organism evidence="18 19">
    <name type="scientific">Drosophila willistoni</name>
    <name type="common">Fruit fly</name>
    <dbReference type="NCBI Taxonomy" id="7260"/>
    <lineage>
        <taxon>Eukaryota</taxon>
        <taxon>Metazoa</taxon>
        <taxon>Ecdysozoa</taxon>
        <taxon>Arthropoda</taxon>
        <taxon>Hexapoda</taxon>
        <taxon>Insecta</taxon>
        <taxon>Pterygota</taxon>
        <taxon>Neoptera</taxon>
        <taxon>Endopterygota</taxon>
        <taxon>Diptera</taxon>
        <taxon>Brachycera</taxon>
        <taxon>Muscomorpha</taxon>
        <taxon>Ephydroidea</taxon>
        <taxon>Drosophilidae</taxon>
        <taxon>Drosophila</taxon>
        <taxon>Sophophora</taxon>
    </lineage>
</organism>
<feature type="domain" description="Copper type II ascorbate-dependent monooxygenase N-terminal" evidence="16">
    <location>
        <begin position="59"/>
        <end position="182"/>
    </location>
</feature>
<keyword evidence="11" id="KW-0325">Glycoprotein</keyword>
<keyword evidence="15" id="KW-0812">Transmembrane</keyword>
<dbReference type="PRINTS" id="PR00790">
    <property type="entry name" value="PAMONOXGNASE"/>
</dbReference>
<dbReference type="PANTHER" id="PTHR10680">
    <property type="entry name" value="PEPTIDYL-GLYCINE ALPHA-AMIDATING MONOOXYGENASE"/>
    <property type="match status" value="1"/>
</dbReference>
<name>B4MIY2_DROWI</name>
<feature type="binding site" evidence="13">
    <location>
        <position position="246"/>
    </location>
    <ligand>
        <name>Cu(2+)</name>
        <dbReference type="ChEBI" id="CHEBI:29036"/>
        <label>1</label>
        <note>catalytic</note>
    </ligand>
</feature>
<keyword evidence="5 13" id="KW-0479">Metal-binding</keyword>
<feature type="disulfide bond" evidence="14">
    <location>
        <begin position="300"/>
        <end position="321"/>
    </location>
</feature>
<dbReference type="FunFam" id="2.60.120.310:FF:000005">
    <property type="entry name" value="Peptidylglycine alpha-hydroxylating monooxygenase"/>
    <property type="match status" value="1"/>
</dbReference>
<dbReference type="OMA" id="PELYLCT"/>
<evidence type="ECO:0000256" key="12">
    <source>
        <dbReference type="ARBA" id="ARBA00048431"/>
    </source>
</evidence>
<keyword evidence="8 13" id="KW-0186">Copper</keyword>
<feature type="disulfide bond" evidence="14">
    <location>
        <begin position="228"/>
        <end position="340"/>
    </location>
</feature>
<keyword evidence="7 18" id="KW-0560">Oxidoreductase</keyword>
<dbReference type="eggNOG" id="KOG3567">
    <property type="taxonomic scope" value="Eukaryota"/>
</dbReference>
<evidence type="ECO:0000256" key="5">
    <source>
        <dbReference type="ARBA" id="ARBA00022723"/>
    </source>
</evidence>
<dbReference type="FunCoup" id="B4MIY2">
    <property type="interactions" value="75"/>
</dbReference>
<evidence type="ECO:0000256" key="1">
    <source>
        <dbReference type="ARBA" id="ARBA00004613"/>
    </source>
</evidence>
<evidence type="ECO:0000259" key="16">
    <source>
        <dbReference type="Pfam" id="PF01082"/>
    </source>
</evidence>
<comment type="catalytic activity">
    <reaction evidence="12">
        <text>a [peptide]-C-terminal glycine + 2 L-ascorbate + O2 = a [peptide]-C-terminal (2S)-2-hydroxyglycine + 2 monodehydro-L-ascorbate radical + H2O</text>
        <dbReference type="Rhea" id="RHEA:21452"/>
        <dbReference type="Rhea" id="RHEA-COMP:13486"/>
        <dbReference type="Rhea" id="RHEA-COMP:15321"/>
        <dbReference type="ChEBI" id="CHEBI:15377"/>
        <dbReference type="ChEBI" id="CHEBI:15379"/>
        <dbReference type="ChEBI" id="CHEBI:38290"/>
        <dbReference type="ChEBI" id="CHEBI:59513"/>
        <dbReference type="ChEBI" id="CHEBI:137000"/>
        <dbReference type="ChEBI" id="CHEBI:142768"/>
        <dbReference type="EC" id="1.14.17.3"/>
    </reaction>
</comment>
<dbReference type="InterPro" id="IPR036939">
    <property type="entry name" value="Cu2_ascorb_mOase_N_sf"/>
</dbReference>
<dbReference type="Gene3D" id="2.60.120.310">
    <property type="entry name" value="Copper type II, ascorbate-dependent monooxygenase, N-terminal domain"/>
    <property type="match status" value="1"/>
</dbReference>
<dbReference type="InParanoid" id="B4MIY2"/>
<evidence type="ECO:0000313" key="19">
    <source>
        <dbReference type="Proteomes" id="UP000007798"/>
    </source>
</evidence>
<feature type="binding site" evidence="13">
    <location>
        <position position="99"/>
    </location>
    <ligand>
        <name>Cu(2+)</name>
        <dbReference type="ChEBI" id="CHEBI:29036"/>
        <label>1</label>
        <note>catalytic</note>
    </ligand>
</feature>
<dbReference type="Proteomes" id="UP000007798">
    <property type="component" value="Unassembled WGS sequence"/>
</dbReference>
<dbReference type="SMR" id="B4MIY2"/>
<comment type="subcellular location">
    <subcellularLocation>
        <location evidence="1">Secreted</location>
    </subcellularLocation>
</comment>
<dbReference type="Gene3D" id="2.60.120.230">
    <property type="match status" value="1"/>
</dbReference>
<feature type="binding site" evidence="13">
    <location>
        <position position="98"/>
    </location>
    <ligand>
        <name>Cu(2+)</name>
        <dbReference type="ChEBI" id="CHEBI:29036"/>
        <label>1</label>
        <note>catalytic</note>
    </ligand>
</feature>
<evidence type="ECO:0000256" key="15">
    <source>
        <dbReference type="SAM" id="Phobius"/>
    </source>
</evidence>
<dbReference type="HOGENOM" id="CLU_051564_0_0_1"/>
<dbReference type="InterPro" id="IPR000720">
    <property type="entry name" value="PHM/PAL"/>
</dbReference>
<gene>
    <name evidence="18" type="primary">Dwil\GK10749</name>
    <name evidence="18" type="ORF">Dwil_GK10749</name>
</gene>
<dbReference type="InterPro" id="IPR008977">
    <property type="entry name" value="PHM/PNGase_F_dom_sf"/>
</dbReference>
<evidence type="ECO:0000256" key="13">
    <source>
        <dbReference type="PIRSR" id="PIRSR600720-2"/>
    </source>
</evidence>
<evidence type="ECO:0000313" key="18">
    <source>
        <dbReference type="EMBL" id="EDW72071.1"/>
    </source>
</evidence>
<feature type="disulfide bond" evidence="14">
    <location>
        <begin position="105"/>
        <end position="132"/>
    </location>
</feature>
<dbReference type="FunFam" id="2.60.120.230:FF:000002">
    <property type="entry name" value="Peptidyl-glycine alpha-amidating monooxygenase B"/>
    <property type="match status" value="1"/>
</dbReference>
<evidence type="ECO:0000256" key="3">
    <source>
        <dbReference type="ARBA" id="ARBA00012689"/>
    </source>
</evidence>
<protein>
    <recommendedName>
        <fullName evidence="3">peptidylglycine monooxygenase</fullName>
        <ecNumber evidence="3">1.14.17.3</ecNumber>
    </recommendedName>
</protein>
<feature type="binding site" evidence="13">
    <location>
        <position position="175"/>
    </location>
    <ligand>
        <name>Cu(2+)</name>
        <dbReference type="ChEBI" id="CHEBI:29036"/>
        <label>1</label>
        <note>catalytic</note>
    </ligand>
</feature>
<dbReference type="EC" id="1.14.17.3" evidence="3"/>
<dbReference type="InterPro" id="IPR000323">
    <property type="entry name" value="Cu2_ascorb_mOase_N"/>
</dbReference>
<dbReference type="OrthoDB" id="10044505at2759"/>
<feature type="disulfide bond" evidence="14">
    <location>
        <begin position="72"/>
        <end position="117"/>
    </location>
</feature>
<evidence type="ECO:0000259" key="17">
    <source>
        <dbReference type="Pfam" id="PF03712"/>
    </source>
</evidence>
<keyword evidence="15" id="KW-1133">Transmembrane helix</keyword>
<dbReference type="STRING" id="7260.B4MIY2"/>
<keyword evidence="9" id="KW-0503">Monooxygenase</keyword>